<evidence type="ECO:0000256" key="4">
    <source>
        <dbReference type="ARBA" id="ARBA00022827"/>
    </source>
</evidence>
<evidence type="ECO:0000256" key="1">
    <source>
        <dbReference type="ARBA" id="ARBA00001974"/>
    </source>
</evidence>
<keyword evidence="3" id="KW-0285">Flavoprotein</keyword>
<evidence type="ECO:0000259" key="6">
    <source>
        <dbReference type="Pfam" id="PF01266"/>
    </source>
</evidence>
<dbReference type="Proteomes" id="UP001437256">
    <property type="component" value="Unassembled WGS sequence"/>
</dbReference>
<protein>
    <recommendedName>
        <fullName evidence="6">FAD dependent oxidoreductase domain-containing protein</fullName>
    </recommendedName>
</protein>
<dbReference type="Pfam" id="PF01266">
    <property type="entry name" value="DAO"/>
    <property type="match status" value="1"/>
</dbReference>
<dbReference type="Gene3D" id="3.40.50.720">
    <property type="entry name" value="NAD(P)-binding Rossmann-like Domain"/>
    <property type="match status" value="1"/>
</dbReference>
<gene>
    <name evidence="7" type="ORF">AAF712_009188</name>
</gene>
<dbReference type="SUPFAM" id="SSF51971">
    <property type="entry name" value="Nucleotide-binding domain"/>
    <property type="match status" value="1"/>
</dbReference>
<comment type="similarity">
    <text evidence="2">Belongs to the DAMOX/DASOX family.</text>
</comment>
<dbReference type="EMBL" id="JBBXMP010000071">
    <property type="protein sequence ID" value="KAL0063906.1"/>
    <property type="molecule type" value="Genomic_DNA"/>
</dbReference>
<keyword evidence="4" id="KW-0274">FAD</keyword>
<evidence type="ECO:0000256" key="3">
    <source>
        <dbReference type="ARBA" id="ARBA00022630"/>
    </source>
</evidence>
<dbReference type="InterPro" id="IPR006076">
    <property type="entry name" value="FAD-dep_OxRdtase"/>
</dbReference>
<evidence type="ECO:0000256" key="2">
    <source>
        <dbReference type="ARBA" id="ARBA00006730"/>
    </source>
</evidence>
<name>A0ABR2ZQF4_9AGAR</name>
<proteinExistence type="inferred from homology"/>
<evidence type="ECO:0000313" key="7">
    <source>
        <dbReference type="EMBL" id="KAL0063906.1"/>
    </source>
</evidence>
<dbReference type="Gene3D" id="3.30.9.10">
    <property type="entry name" value="D-Amino Acid Oxidase, subunit A, domain 2"/>
    <property type="match status" value="1"/>
</dbReference>
<dbReference type="PANTHER" id="PTHR11530">
    <property type="entry name" value="D-AMINO ACID OXIDASE"/>
    <property type="match status" value="1"/>
</dbReference>
<organism evidence="7 8">
    <name type="scientific">Marasmius tenuissimus</name>
    <dbReference type="NCBI Taxonomy" id="585030"/>
    <lineage>
        <taxon>Eukaryota</taxon>
        <taxon>Fungi</taxon>
        <taxon>Dikarya</taxon>
        <taxon>Basidiomycota</taxon>
        <taxon>Agaricomycotina</taxon>
        <taxon>Agaricomycetes</taxon>
        <taxon>Agaricomycetidae</taxon>
        <taxon>Agaricales</taxon>
        <taxon>Marasmiineae</taxon>
        <taxon>Marasmiaceae</taxon>
        <taxon>Marasmius</taxon>
    </lineage>
</organism>
<dbReference type="PANTHER" id="PTHR11530:SF25">
    <property type="entry name" value="FAD DEPENDENT OXIDOREDUCTASE DOMAIN-CONTAINING PROTEIN"/>
    <property type="match status" value="1"/>
</dbReference>
<evidence type="ECO:0000313" key="8">
    <source>
        <dbReference type="Proteomes" id="UP001437256"/>
    </source>
</evidence>
<keyword evidence="8" id="KW-1185">Reference proteome</keyword>
<comment type="caution">
    <text evidence="7">The sequence shown here is derived from an EMBL/GenBank/DDBJ whole genome shotgun (WGS) entry which is preliminary data.</text>
</comment>
<keyword evidence="5" id="KW-0560">Oxidoreductase</keyword>
<feature type="domain" description="FAD dependent oxidoreductase" evidence="6">
    <location>
        <begin position="28"/>
        <end position="300"/>
    </location>
</feature>
<sequence length="307" mass="33985">MAQRKLTMWRDLSPFGEPLVMPTSGSKHVLVVGGGVTGLVTSWVLLDKGYNVTIISKDWASYGKEQRITSQIAGALWEFPPAVCGQHNDIISLNYSKRWCMVAYHIFNELASDEELSKASGVRMLPSAFYFPYPVVEDDVQLRKMKEIAASGVIGFNHGGKELIEKRRIDPEHGGVDAYEIIAPVIDTDQAMGWLMNLVKAKGAKMHTETVHGDLLRQETSLREKWGVDAIVNCTGLAGLELASDESCYPLRGGLIRLINDGKRFPKIDASMTISADASRNNEIVFLVPRNDDILIMGGSFFNLLRV</sequence>
<accession>A0ABR2ZQF4</accession>
<dbReference type="InterPro" id="IPR023209">
    <property type="entry name" value="DAO"/>
</dbReference>
<reference evidence="7 8" key="1">
    <citation type="submission" date="2024-05" db="EMBL/GenBank/DDBJ databases">
        <title>A draft genome resource for the thread blight pathogen Marasmius tenuissimus strain MS-2.</title>
        <authorList>
            <person name="Yulfo-Soto G.E."/>
            <person name="Baruah I.K."/>
            <person name="Amoako-Attah I."/>
            <person name="Bukari Y."/>
            <person name="Meinhardt L.W."/>
            <person name="Bailey B.A."/>
            <person name="Cohen S.P."/>
        </authorList>
    </citation>
    <scope>NUCLEOTIDE SEQUENCE [LARGE SCALE GENOMIC DNA]</scope>
    <source>
        <strain evidence="7 8">MS-2</strain>
    </source>
</reference>
<evidence type="ECO:0000256" key="5">
    <source>
        <dbReference type="ARBA" id="ARBA00023002"/>
    </source>
</evidence>
<comment type="cofactor">
    <cofactor evidence="1">
        <name>FAD</name>
        <dbReference type="ChEBI" id="CHEBI:57692"/>
    </cofactor>
</comment>